<feature type="compositionally biased region" description="Basic and acidic residues" evidence="1">
    <location>
        <begin position="93"/>
        <end position="102"/>
    </location>
</feature>
<comment type="caution">
    <text evidence="3">The sequence shown here is derived from an EMBL/GenBank/DDBJ whole genome shotgun (WGS) entry which is preliminary data.</text>
</comment>
<feature type="region of interest" description="Disordered" evidence="1">
    <location>
        <begin position="82"/>
        <end position="102"/>
    </location>
</feature>
<evidence type="ECO:0000256" key="2">
    <source>
        <dbReference type="SAM" id="SignalP"/>
    </source>
</evidence>
<protein>
    <submittedName>
        <fullName evidence="3">Uncharacterized protein</fullName>
    </submittedName>
</protein>
<dbReference type="EMBL" id="WTXG01000054">
    <property type="protein sequence ID" value="KAI0295833.1"/>
    <property type="molecule type" value="Genomic_DNA"/>
</dbReference>
<gene>
    <name evidence="3" type="ORF">B0F90DRAFT_1748751</name>
</gene>
<feature type="chain" id="PRO_5042116836" evidence="2">
    <location>
        <begin position="17"/>
        <end position="102"/>
    </location>
</feature>
<dbReference type="AlphaFoldDB" id="A0AAD4QL50"/>
<reference evidence="3" key="1">
    <citation type="journal article" date="2022" name="New Phytol.">
        <title>Evolutionary transition to the ectomycorrhizal habit in the genomes of a hyperdiverse lineage of mushroom-forming fungi.</title>
        <authorList>
            <person name="Looney B."/>
            <person name="Miyauchi S."/>
            <person name="Morin E."/>
            <person name="Drula E."/>
            <person name="Courty P.E."/>
            <person name="Kohler A."/>
            <person name="Kuo A."/>
            <person name="LaButti K."/>
            <person name="Pangilinan J."/>
            <person name="Lipzen A."/>
            <person name="Riley R."/>
            <person name="Andreopoulos W."/>
            <person name="He G."/>
            <person name="Johnson J."/>
            <person name="Nolan M."/>
            <person name="Tritt A."/>
            <person name="Barry K.W."/>
            <person name="Grigoriev I.V."/>
            <person name="Nagy L.G."/>
            <person name="Hibbett D."/>
            <person name="Henrissat B."/>
            <person name="Matheny P.B."/>
            <person name="Labbe J."/>
            <person name="Martin F.M."/>
        </authorList>
    </citation>
    <scope>NUCLEOTIDE SEQUENCE</scope>
    <source>
        <strain evidence="3">BPL690</strain>
    </source>
</reference>
<feature type="signal peptide" evidence="2">
    <location>
        <begin position="1"/>
        <end position="16"/>
    </location>
</feature>
<proteinExistence type="predicted"/>
<keyword evidence="4" id="KW-1185">Reference proteome</keyword>
<evidence type="ECO:0000313" key="4">
    <source>
        <dbReference type="Proteomes" id="UP001203297"/>
    </source>
</evidence>
<evidence type="ECO:0000313" key="3">
    <source>
        <dbReference type="EMBL" id="KAI0295833.1"/>
    </source>
</evidence>
<accession>A0AAD4QL50</accession>
<sequence>MLRLFTLGLLVQLYSWENYQFTPTQRSVLGQVYAGRATESLQFSSCEGRCQDSSSLVVIEKYIPSLIGELQHSFVGHRFWRGRSKRSASGKSRSGDGKGDHG</sequence>
<evidence type="ECO:0000256" key="1">
    <source>
        <dbReference type="SAM" id="MobiDB-lite"/>
    </source>
</evidence>
<dbReference type="Proteomes" id="UP001203297">
    <property type="component" value="Unassembled WGS sequence"/>
</dbReference>
<keyword evidence="2" id="KW-0732">Signal</keyword>
<name>A0AAD4QL50_9AGAM</name>
<organism evidence="3 4">
    <name type="scientific">Multifurca ochricompacta</name>
    <dbReference type="NCBI Taxonomy" id="376703"/>
    <lineage>
        <taxon>Eukaryota</taxon>
        <taxon>Fungi</taxon>
        <taxon>Dikarya</taxon>
        <taxon>Basidiomycota</taxon>
        <taxon>Agaricomycotina</taxon>
        <taxon>Agaricomycetes</taxon>
        <taxon>Russulales</taxon>
        <taxon>Russulaceae</taxon>
        <taxon>Multifurca</taxon>
    </lineage>
</organism>